<evidence type="ECO:0000256" key="3">
    <source>
        <dbReference type="ARBA" id="ARBA00022490"/>
    </source>
</evidence>
<keyword evidence="4" id="KW-0853">WD repeat</keyword>
<keyword evidence="5" id="KW-0677">Repeat</keyword>
<feature type="domain" description="Rab-GAP TBC" evidence="9">
    <location>
        <begin position="383"/>
        <end position="559"/>
    </location>
</feature>
<dbReference type="AlphaFoldDB" id="A0AAJ7BIH7"/>
<evidence type="ECO:0000256" key="4">
    <source>
        <dbReference type="ARBA" id="ARBA00022574"/>
    </source>
</evidence>
<comment type="subcellular location">
    <subcellularLocation>
        <location evidence="1">Cell projection</location>
        <location evidence="1">Cilium</location>
    </subcellularLocation>
    <subcellularLocation>
        <location evidence="2">Cytoplasm</location>
        <location evidence="2">Cytoskeleton</location>
        <location evidence="2">Microtubule organizing center</location>
        <location evidence="2">Centrosome</location>
    </subcellularLocation>
</comment>
<evidence type="ECO:0000259" key="9">
    <source>
        <dbReference type="PROSITE" id="PS50086"/>
    </source>
</evidence>
<dbReference type="PANTHER" id="PTHR19853">
    <property type="entry name" value="WD REPEAT CONTAINING PROTEIN 3 WDR3"/>
    <property type="match status" value="1"/>
</dbReference>
<reference evidence="11" key="1">
    <citation type="submission" date="2025-08" db="UniProtKB">
        <authorList>
            <consortium name="RefSeq"/>
        </authorList>
    </citation>
    <scope>IDENTIFICATION</scope>
</reference>
<organism evidence="10 11">
    <name type="scientific">Cephus cinctus</name>
    <name type="common">Wheat stem sawfly</name>
    <dbReference type="NCBI Taxonomy" id="211228"/>
    <lineage>
        <taxon>Eukaryota</taxon>
        <taxon>Metazoa</taxon>
        <taxon>Ecdysozoa</taxon>
        <taxon>Arthropoda</taxon>
        <taxon>Hexapoda</taxon>
        <taxon>Insecta</taxon>
        <taxon>Pterygota</taxon>
        <taxon>Neoptera</taxon>
        <taxon>Endopterygota</taxon>
        <taxon>Hymenoptera</taxon>
        <taxon>Cephoidea</taxon>
        <taxon>Cephidae</taxon>
        <taxon>Cephus</taxon>
    </lineage>
</organism>
<dbReference type="InterPro" id="IPR015943">
    <property type="entry name" value="WD40/YVTN_repeat-like_dom_sf"/>
</dbReference>
<keyword evidence="8" id="KW-0966">Cell projection</keyword>
<evidence type="ECO:0000256" key="7">
    <source>
        <dbReference type="ARBA" id="ARBA00023212"/>
    </source>
</evidence>
<dbReference type="GO" id="GO:0005813">
    <property type="term" value="C:centrosome"/>
    <property type="evidence" value="ECO:0007669"/>
    <property type="project" value="UniProtKB-SubCell"/>
</dbReference>
<dbReference type="GO" id="GO:0036064">
    <property type="term" value="C:ciliary basal body"/>
    <property type="evidence" value="ECO:0007669"/>
    <property type="project" value="TreeGrafter"/>
</dbReference>
<accession>A0AAJ7BIH7</accession>
<protein>
    <submittedName>
        <fullName evidence="11">TBC1 domain family member 31 isoform X1</fullName>
    </submittedName>
</protein>
<dbReference type="Gene3D" id="2.130.10.10">
    <property type="entry name" value="YVTN repeat-like/Quinoprotein amine dehydrogenase"/>
    <property type="match status" value="1"/>
</dbReference>
<dbReference type="RefSeq" id="XP_015586345.1">
    <property type="nucleotide sequence ID" value="XM_015730859.2"/>
</dbReference>
<keyword evidence="3" id="KW-0963">Cytoplasm</keyword>
<sequence length="785" mass="90643">MQGEQWKKLEKVFGGYKLIAAFKPGFSTCRTRTRLTQVAFDLAEERLVTVDSKGNGYIVELSNEYPVYKKLGPVGLSSFIAFNPFQNDEILVGLSSTDIKVFNLKKKSSFLLSGHISVPNEISFYKNYALTTSSKEAIIWDLKSCLKMHQLKLHSTNISLKRSAVSTLGQVAVLYSNDIIQIWKFKKFDSDTRVDMKSFGLHNVKDFNFTKDGKTMILSAFWNKILVLSTSTWKPIKIIQLPENLIGVKRIAILPTPLDGGSNHIIAILSSHMIPHFLDLNTSCFIDISIKEVQLLSGIKKLCISMSGLYIACIENNGDLILIKTEKLLPTKSVSKEYVQLKKIGKRKLKPHCTEDHLRGIQQSIKKELKLQRLLSILNEFGEYPKKHRSIIWTTVLQLPANRSAYAALANENPREHIRKDMLKDYPLSEQSKAKLLNITIDCLVNWCPLLGQNLFLPRLVFPFLVVFQQNPILAFEAVLCVLCNYCQKWFEYYPLPPLNVLGIVENILLEADPALLNVLCEKGITSTEYAWPLLQTTLSEVLSGDEWMILWDHLWSYGRISLLLMCVVAYNICCREIIISILKTPEDFKKLYTTQGHISVKNLLEIAKRLDHQTPFRIHPSRYFRNKLCFLPTEGPYPPFLMQEYPKFLTDETRIAKFERLKEQNQVLKKHQQHILKESEEKRIHVEAENLRKQIHEARLNELRKCYDEKIRNEEWQLETAWNIVDKNSMSRYECTCKESLNAAKVNDKTDSEKSDAWNRRKCEELQDEVEKLEHEVHTLLETV</sequence>
<dbReference type="KEGG" id="ccin:107263538"/>
<evidence type="ECO:0000313" key="10">
    <source>
        <dbReference type="Proteomes" id="UP000694920"/>
    </source>
</evidence>
<evidence type="ECO:0000256" key="6">
    <source>
        <dbReference type="ARBA" id="ARBA00023054"/>
    </source>
</evidence>
<name>A0AAJ7BIH7_CEPCN</name>
<dbReference type="PANTHER" id="PTHR19853:SF1">
    <property type="entry name" value="TBC1 DOMAIN FAMILY MEMBER 31"/>
    <property type="match status" value="1"/>
</dbReference>
<dbReference type="Proteomes" id="UP000694920">
    <property type="component" value="Unplaced"/>
</dbReference>
<keyword evidence="7" id="KW-0206">Cytoskeleton</keyword>
<dbReference type="PROSITE" id="PS50086">
    <property type="entry name" value="TBC_RABGAP"/>
    <property type="match status" value="1"/>
</dbReference>
<proteinExistence type="predicted"/>
<dbReference type="InterPro" id="IPR051570">
    <property type="entry name" value="TBC1_cilium_biogenesis"/>
</dbReference>
<dbReference type="Gene3D" id="1.10.472.80">
    <property type="entry name" value="Ypt/Rab-GAP domain of gyp1p, domain 3"/>
    <property type="match status" value="1"/>
</dbReference>
<dbReference type="Pfam" id="PF00566">
    <property type="entry name" value="RabGAP-TBC"/>
    <property type="match status" value="1"/>
</dbReference>
<dbReference type="GO" id="GO:0060271">
    <property type="term" value="P:cilium assembly"/>
    <property type="evidence" value="ECO:0007669"/>
    <property type="project" value="TreeGrafter"/>
</dbReference>
<dbReference type="InterPro" id="IPR036322">
    <property type="entry name" value="WD40_repeat_dom_sf"/>
</dbReference>
<dbReference type="InterPro" id="IPR035969">
    <property type="entry name" value="Rab-GAP_TBC_sf"/>
</dbReference>
<keyword evidence="10" id="KW-1185">Reference proteome</keyword>
<gene>
    <name evidence="11" type="primary">LOC107263538</name>
</gene>
<evidence type="ECO:0000256" key="8">
    <source>
        <dbReference type="ARBA" id="ARBA00023273"/>
    </source>
</evidence>
<dbReference type="InterPro" id="IPR000195">
    <property type="entry name" value="Rab-GAP-TBC_dom"/>
</dbReference>
<evidence type="ECO:0000256" key="5">
    <source>
        <dbReference type="ARBA" id="ARBA00022737"/>
    </source>
</evidence>
<evidence type="ECO:0000313" key="11">
    <source>
        <dbReference type="RefSeq" id="XP_015586345.1"/>
    </source>
</evidence>
<evidence type="ECO:0000256" key="1">
    <source>
        <dbReference type="ARBA" id="ARBA00004138"/>
    </source>
</evidence>
<evidence type="ECO:0000256" key="2">
    <source>
        <dbReference type="ARBA" id="ARBA00004300"/>
    </source>
</evidence>
<dbReference type="GeneID" id="107263538"/>
<dbReference type="SUPFAM" id="SSF50978">
    <property type="entry name" value="WD40 repeat-like"/>
    <property type="match status" value="1"/>
</dbReference>
<dbReference type="SUPFAM" id="SSF47923">
    <property type="entry name" value="Ypt/Rab-GAP domain of gyp1p"/>
    <property type="match status" value="1"/>
</dbReference>
<keyword evidence="6" id="KW-0175">Coiled coil</keyword>